<keyword evidence="3" id="KW-1185">Reference proteome</keyword>
<dbReference type="GO" id="GO:0016747">
    <property type="term" value="F:acyltransferase activity, transferring groups other than amino-acyl groups"/>
    <property type="evidence" value="ECO:0007669"/>
    <property type="project" value="InterPro"/>
</dbReference>
<dbReference type="PROSITE" id="PS51186">
    <property type="entry name" value="GNAT"/>
    <property type="match status" value="1"/>
</dbReference>
<dbReference type="EMBL" id="WTUZ01000039">
    <property type="protein sequence ID" value="MZQ86342.1"/>
    <property type="molecule type" value="Genomic_DNA"/>
</dbReference>
<comment type="caution">
    <text evidence="2">The sequence shown here is derived from an EMBL/GenBank/DDBJ whole genome shotgun (WGS) entry which is preliminary data.</text>
</comment>
<name>A0A6L8V9I5_9BACL</name>
<evidence type="ECO:0000313" key="3">
    <source>
        <dbReference type="Proteomes" id="UP000481087"/>
    </source>
</evidence>
<dbReference type="CDD" id="cd04301">
    <property type="entry name" value="NAT_SF"/>
    <property type="match status" value="1"/>
</dbReference>
<sequence>MVSRVSAIREREGNPEGAEFKKFGHSTAFYIKTMPWGTFNTVKGITLDDSDLLDEIIDFYHKRDRQCQFEIIPSKSSPELFQRLASKGFYQNAFHTSMYGLPNFVSPTYPANLRIREIEENEFELYGKLHCLGSGLAESGAKYVAANNQILFGRSGWRFFIGFINETAAGVAVMHINNGIASMTFAATLPAYRGQGLQSAFIHKRMHEAALENCELVVSQCAYASTSQNNMERAGMRIGYTRATWIETRRSSTHGH</sequence>
<accession>A0A6L8V9I5</accession>
<dbReference type="Proteomes" id="UP000481087">
    <property type="component" value="Unassembled WGS sequence"/>
</dbReference>
<feature type="domain" description="N-acetyltransferase" evidence="1">
    <location>
        <begin position="113"/>
        <end position="256"/>
    </location>
</feature>
<protein>
    <submittedName>
        <fullName evidence="2">GNAT family N-acetyltransferase</fullName>
    </submittedName>
</protein>
<proteinExistence type="predicted"/>
<organism evidence="2 3">
    <name type="scientific">Paenibacillus silvestris</name>
    <dbReference type="NCBI Taxonomy" id="2606219"/>
    <lineage>
        <taxon>Bacteria</taxon>
        <taxon>Bacillati</taxon>
        <taxon>Bacillota</taxon>
        <taxon>Bacilli</taxon>
        <taxon>Bacillales</taxon>
        <taxon>Paenibacillaceae</taxon>
        <taxon>Paenibacillus</taxon>
    </lineage>
</organism>
<evidence type="ECO:0000259" key="1">
    <source>
        <dbReference type="PROSITE" id="PS51186"/>
    </source>
</evidence>
<evidence type="ECO:0000313" key="2">
    <source>
        <dbReference type="EMBL" id="MZQ86342.1"/>
    </source>
</evidence>
<dbReference type="SUPFAM" id="SSF55729">
    <property type="entry name" value="Acyl-CoA N-acyltransferases (Nat)"/>
    <property type="match status" value="1"/>
</dbReference>
<keyword evidence="2" id="KW-0808">Transferase</keyword>
<dbReference type="Gene3D" id="3.40.630.30">
    <property type="match status" value="1"/>
</dbReference>
<reference evidence="2 3" key="1">
    <citation type="submission" date="2019-12" db="EMBL/GenBank/DDBJ databases">
        <title>Paenibacillus sp. nov. sp. isolated from soil.</title>
        <authorList>
            <person name="Kim J."/>
            <person name="Jeong S.E."/>
            <person name="Jung H.S."/>
            <person name="Jeon C.O."/>
        </authorList>
    </citation>
    <scope>NUCLEOTIDE SEQUENCE [LARGE SCALE GENOMIC DNA]</scope>
    <source>
        <strain evidence="2 3">5J-6</strain>
    </source>
</reference>
<dbReference type="InterPro" id="IPR000182">
    <property type="entry name" value="GNAT_dom"/>
</dbReference>
<dbReference type="InterPro" id="IPR016181">
    <property type="entry name" value="Acyl_CoA_acyltransferase"/>
</dbReference>
<gene>
    <name evidence="2" type="ORF">GQF01_29990</name>
</gene>
<dbReference type="AlphaFoldDB" id="A0A6L8V9I5"/>